<dbReference type="EMBL" id="BKCJ011451536">
    <property type="protein sequence ID" value="GFD34855.1"/>
    <property type="molecule type" value="Genomic_DNA"/>
</dbReference>
<gene>
    <name evidence="2" type="ORF">Tci_906824</name>
</gene>
<accession>A0A699VH44</accession>
<comment type="caution">
    <text evidence="2">The sequence shown here is derived from an EMBL/GenBank/DDBJ whole genome shotgun (WGS) entry which is preliminary data.</text>
</comment>
<organism evidence="2">
    <name type="scientific">Tanacetum cinerariifolium</name>
    <name type="common">Dalmatian daisy</name>
    <name type="synonym">Chrysanthemum cinerariifolium</name>
    <dbReference type="NCBI Taxonomy" id="118510"/>
    <lineage>
        <taxon>Eukaryota</taxon>
        <taxon>Viridiplantae</taxon>
        <taxon>Streptophyta</taxon>
        <taxon>Embryophyta</taxon>
        <taxon>Tracheophyta</taxon>
        <taxon>Spermatophyta</taxon>
        <taxon>Magnoliopsida</taxon>
        <taxon>eudicotyledons</taxon>
        <taxon>Gunneridae</taxon>
        <taxon>Pentapetalae</taxon>
        <taxon>asterids</taxon>
        <taxon>campanulids</taxon>
        <taxon>Asterales</taxon>
        <taxon>Asteraceae</taxon>
        <taxon>Asteroideae</taxon>
        <taxon>Anthemideae</taxon>
        <taxon>Anthemidinae</taxon>
        <taxon>Tanacetum</taxon>
    </lineage>
</organism>
<feature type="non-terminal residue" evidence="2">
    <location>
        <position position="167"/>
    </location>
</feature>
<proteinExistence type="predicted"/>
<feature type="non-terminal residue" evidence="2">
    <location>
        <position position="1"/>
    </location>
</feature>
<evidence type="ECO:0000256" key="1">
    <source>
        <dbReference type="SAM" id="MobiDB-lite"/>
    </source>
</evidence>
<sequence>RVDVLIDRRQAGVAFGMAITAIVQQQHLVPLLGKPIAAAQVPGHVAAVTVQVQHRALDRNAGFRGQKPGIELFAVGGRQGQITVRQVSLFRGQRDVSLRVEQQFAATGEGQEQQQREQRLQAMSFYSNYPDRYGQRQARARSRLQGIPSIDPSYGKAIREYSSNPPR</sequence>
<name>A0A699VH44_TANCI</name>
<protein>
    <submittedName>
        <fullName evidence="2">Uncharacterized protein</fullName>
    </submittedName>
</protein>
<reference evidence="2" key="1">
    <citation type="journal article" date="2019" name="Sci. Rep.">
        <title>Draft genome of Tanacetum cinerariifolium, the natural source of mosquito coil.</title>
        <authorList>
            <person name="Yamashiro T."/>
            <person name="Shiraishi A."/>
            <person name="Satake H."/>
            <person name="Nakayama K."/>
        </authorList>
    </citation>
    <scope>NUCLEOTIDE SEQUENCE</scope>
</reference>
<evidence type="ECO:0000313" key="2">
    <source>
        <dbReference type="EMBL" id="GFD34855.1"/>
    </source>
</evidence>
<dbReference type="AlphaFoldDB" id="A0A699VH44"/>
<feature type="region of interest" description="Disordered" evidence="1">
    <location>
        <begin position="145"/>
        <end position="167"/>
    </location>
</feature>